<gene>
    <name evidence="2" type="ORF">HNQ70_001606</name>
</gene>
<dbReference type="Pfam" id="PF13474">
    <property type="entry name" value="SnoaL_3"/>
    <property type="match status" value="1"/>
</dbReference>
<reference evidence="2 3" key="1">
    <citation type="submission" date="2020-08" db="EMBL/GenBank/DDBJ databases">
        <title>Genomic Encyclopedia of Type Strains, Phase IV (KMG-IV): sequencing the most valuable type-strain genomes for metagenomic binning, comparative biology and taxonomic classification.</title>
        <authorList>
            <person name="Goeker M."/>
        </authorList>
    </citation>
    <scope>NUCLEOTIDE SEQUENCE [LARGE SCALE GENOMIC DNA]</scope>
    <source>
        <strain evidence="2 3">DSM 29781</strain>
    </source>
</reference>
<feature type="domain" description="SnoaL-like" evidence="1">
    <location>
        <begin position="12"/>
        <end position="127"/>
    </location>
</feature>
<protein>
    <submittedName>
        <fullName evidence="2">Uncharacterized protein (TIGR02246 family)</fullName>
    </submittedName>
</protein>
<dbReference type="EMBL" id="JACHGB010000003">
    <property type="protein sequence ID" value="MBB5271596.1"/>
    <property type="molecule type" value="Genomic_DNA"/>
</dbReference>
<dbReference type="PANTHER" id="PTHR34957:SF1">
    <property type="entry name" value="NUCLEAR TRANSPORT FACTOR 2 (NTF2) FAMILY PROTEIN"/>
    <property type="match status" value="1"/>
</dbReference>
<name>A0A7W8HHK8_9BURK</name>
<dbReference type="SUPFAM" id="SSF54427">
    <property type="entry name" value="NTF2-like"/>
    <property type="match status" value="1"/>
</dbReference>
<dbReference type="PANTHER" id="PTHR34957">
    <property type="entry name" value="NUCLEAR TRANSPORT FACTOR 2 (NTF2) FAMILY PROTEIN"/>
    <property type="match status" value="1"/>
</dbReference>
<comment type="caution">
    <text evidence="2">The sequence shown here is derived from an EMBL/GenBank/DDBJ whole genome shotgun (WGS) entry which is preliminary data.</text>
</comment>
<proteinExistence type="predicted"/>
<evidence type="ECO:0000259" key="1">
    <source>
        <dbReference type="Pfam" id="PF13474"/>
    </source>
</evidence>
<organism evidence="2 3">
    <name type="scientific">Quisquiliibacterium transsilvanicum</name>
    <dbReference type="NCBI Taxonomy" id="1549638"/>
    <lineage>
        <taxon>Bacteria</taxon>
        <taxon>Pseudomonadati</taxon>
        <taxon>Pseudomonadota</taxon>
        <taxon>Betaproteobacteria</taxon>
        <taxon>Burkholderiales</taxon>
        <taxon>Burkholderiaceae</taxon>
        <taxon>Quisquiliibacterium</taxon>
    </lineage>
</organism>
<evidence type="ECO:0000313" key="3">
    <source>
        <dbReference type="Proteomes" id="UP000532440"/>
    </source>
</evidence>
<accession>A0A7W8HHK8</accession>
<dbReference type="Proteomes" id="UP000532440">
    <property type="component" value="Unassembled WGS sequence"/>
</dbReference>
<evidence type="ECO:0000313" key="2">
    <source>
        <dbReference type="EMBL" id="MBB5271596.1"/>
    </source>
</evidence>
<dbReference type="InterPro" id="IPR037401">
    <property type="entry name" value="SnoaL-like"/>
</dbReference>
<dbReference type="RefSeq" id="WP_183966106.1">
    <property type="nucleotide sequence ID" value="NZ_BAABEW010000001.1"/>
</dbReference>
<dbReference type="AlphaFoldDB" id="A0A7W8HHK8"/>
<dbReference type="InterPro" id="IPR032710">
    <property type="entry name" value="NTF2-like_dom_sf"/>
</dbReference>
<sequence length="146" mass="15237">MQRPTSIATASVEAAEEAFYDAMQRGDLAAMMALWLDDEDAVCVHPNGARLVGIAAIRDGFTAMFAHGGVDVRPSDVRSQLGATLAVHNLVEKVLVSGPGGTRIVECVATNVYAKTPAGWRVLLHHAAAVSEGAAPAPMDPPAVLH</sequence>
<dbReference type="Gene3D" id="3.10.450.50">
    <property type="match status" value="1"/>
</dbReference>
<keyword evidence="3" id="KW-1185">Reference proteome</keyword>